<gene>
    <name evidence="6" type="primary">107363820</name>
</gene>
<evidence type="ECO:0000259" key="5">
    <source>
        <dbReference type="PROSITE" id="PS50240"/>
    </source>
</evidence>
<accession>T1JRG4</accession>
<name>T1JRG4_TETUR</name>
<dbReference type="PRINTS" id="PR00722">
    <property type="entry name" value="CHYMOTRYPSIN"/>
</dbReference>
<dbReference type="STRING" id="32264.T1JRG4"/>
<dbReference type="PROSITE" id="PS00134">
    <property type="entry name" value="TRYPSIN_HIS"/>
    <property type="match status" value="1"/>
</dbReference>
<dbReference type="HOGENOM" id="CLU_006842_6_0_1"/>
<keyword evidence="3" id="KW-0378">Hydrolase</keyword>
<evidence type="ECO:0000256" key="3">
    <source>
        <dbReference type="RuleBase" id="RU363034"/>
    </source>
</evidence>
<dbReference type="EMBL" id="CAEY01000449">
    <property type="status" value="NOT_ANNOTATED_CDS"/>
    <property type="molecule type" value="Genomic_DNA"/>
</dbReference>
<keyword evidence="7" id="KW-1185">Reference proteome</keyword>
<dbReference type="InterPro" id="IPR001254">
    <property type="entry name" value="Trypsin_dom"/>
</dbReference>
<feature type="chain" id="PRO_5004580565" description="Peptidase S1 domain-containing protein" evidence="4">
    <location>
        <begin position="19"/>
        <end position="285"/>
    </location>
</feature>
<dbReference type="PROSITE" id="PS00135">
    <property type="entry name" value="TRYPSIN_SER"/>
    <property type="match status" value="1"/>
</dbReference>
<dbReference type="SMART" id="SM00020">
    <property type="entry name" value="Tryp_SPc"/>
    <property type="match status" value="1"/>
</dbReference>
<keyword evidence="3" id="KW-0720">Serine protease</keyword>
<dbReference type="InterPro" id="IPR001314">
    <property type="entry name" value="Peptidase_S1A"/>
</dbReference>
<dbReference type="InterPro" id="IPR018114">
    <property type="entry name" value="TRYPSIN_HIS"/>
</dbReference>
<sequence length="285" mass="32332">MINSEILMIILFLNYVSSTDIDNQTEFQERIVWGQYVYTAGAYPYYMSLLLPDREDQNKYIANCGGSLVESRMVVTAAHCLMNPSANKLYRIFPNYRNTPFIEKNDLFFKISRYVVHPDFDFKVQPFSAHDIAVILMDQPYPGVTLTIPAKSPAICTETKLMGFGIDEYSGDPDRMKEATVLTLTDRECSMLLSKYEYSPGNNFCTINIQGSAGCVGDSGGPLVWENPKNNKTYLFGVVSAGRGHPCHRNPETIFVDVSKHKDFLSSAIYQLKRDELRSDQIEYI</sequence>
<dbReference type="GO" id="GO:0004252">
    <property type="term" value="F:serine-type endopeptidase activity"/>
    <property type="evidence" value="ECO:0007669"/>
    <property type="project" value="InterPro"/>
</dbReference>
<dbReference type="SUPFAM" id="SSF50494">
    <property type="entry name" value="Trypsin-like serine proteases"/>
    <property type="match status" value="1"/>
</dbReference>
<evidence type="ECO:0000256" key="1">
    <source>
        <dbReference type="ARBA" id="ARBA00023157"/>
    </source>
</evidence>
<dbReference type="InterPro" id="IPR043504">
    <property type="entry name" value="Peptidase_S1_PA_chymotrypsin"/>
</dbReference>
<organism evidence="6 7">
    <name type="scientific">Tetranychus urticae</name>
    <name type="common">Two-spotted spider mite</name>
    <dbReference type="NCBI Taxonomy" id="32264"/>
    <lineage>
        <taxon>Eukaryota</taxon>
        <taxon>Metazoa</taxon>
        <taxon>Ecdysozoa</taxon>
        <taxon>Arthropoda</taxon>
        <taxon>Chelicerata</taxon>
        <taxon>Arachnida</taxon>
        <taxon>Acari</taxon>
        <taxon>Acariformes</taxon>
        <taxon>Trombidiformes</taxon>
        <taxon>Prostigmata</taxon>
        <taxon>Eleutherengona</taxon>
        <taxon>Raphignathae</taxon>
        <taxon>Tetranychoidea</taxon>
        <taxon>Tetranychidae</taxon>
        <taxon>Tetranychus</taxon>
    </lineage>
</organism>
<dbReference type="EnsemblMetazoa" id="tetur01g06800.1">
    <property type="protein sequence ID" value="tetur01g06800.1"/>
    <property type="gene ID" value="tetur01g06800"/>
</dbReference>
<dbReference type="AlphaFoldDB" id="T1JRG4"/>
<keyword evidence="3" id="KW-0645">Protease</keyword>
<dbReference type="KEGG" id="tut:107363820"/>
<dbReference type="Proteomes" id="UP000015104">
    <property type="component" value="Unassembled WGS sequence"/>
</dbReference>
<comment type="similarity">
    <text evidence="2">Belongs to the peptidase S1 family. CLIP subfamily.</text>
</comment>
<dbReference type="InterPro" id="IPR009003">
    <property type="entry name" value="Peptidase_S1_PA"/>
</dbReference>
<dbReference type="OrthoDB" id="5565075at2759"/>
<dbReference type="eggNOG" id="KOG3627">
    <property type="taxonomic scope" value="Eukaryota"/>
</dbReference>
<proteinExistence type="inferred from homology"/>
<evidence type="ECO:0000256" key="2">
    <source>
        <dbReference type="ARBA" id="ARBA00024195"/>
    </source>
</evidence>
<dbReference type="GO" id="GO:0006508">
    <property type="term" value="P:proteolysis"/>
    <property type="evidence" value="ECO:0007669"/>
    <property type="project" value="UniProtKB-KW"/>
</dbReference>
<reference evidence="7" key="1">
    <citation type="submission" date="2011-08" db="EMBL/GenBank/DDBJ databases">
        <authorList>
            <person name="Rombauts S."/>
        </authorList>
    </citation>
    <scope>NUCLEOTIDE SEQUENCE</scope>
    <source>
        <strain evidence="7">London</strain>
    </source>
</reference>
<keyword evidence="1" id="KW-1015">Disulfide bond</keyword>
<feature type="signal peptide" evidence="4">
    <location>
        <begin position="1"/>
        <end position="18"/>
    </location>
</feature>
<protein>
    <recommendedName>
        <fullName evidence="5">Peptidase S1 domain-containing protein</fullName>
    </recommendedName>
</protein>
<evidence type="ECO:0000313" key="7">
    <source>
        <dbReference type="Proteomes" id="UP000015104"/>
    </source>
</evidence>
<dbReference type="Gene3D" id="2.40.10.10">
    <property type="entry name" value="Trypsin-like serine proteases"/>
    <property type="match status" value="1"/>
</dbReference>
<dbReference type="PROSITE" id="PS50240">
    <property type="entry name" value="TRYPSIN_DOM"/>
    <property type="match status" value="1"/>
</dbReference>
<dbReference type="PANTHER" id="PTHR24256">
    <property type="entry name" value="TRYPTASE-RELATED"/>
    <property type="match status" value="1"/>
</dbReference>
<dbReference type="Pfam" id="PF00089">
    <property type="entry name" value="Trypsin"/>
    <property type="match status" value="1"/>
</dbReference>
<keyword evidence="4" id="KW-0732">Signal</keyword>
<feature type="domain" description="Peptidase S1" evidence="5">
    <location>
        <begin position="31"/>
        <end position="270"/>
    </location>
</feature>
<evidence type="ECO:0000256" key="4">
    <source>
        <dbReference type="SAM" id="SignalP"/>
    </source>
</evidence>
<reference evidence="6" key="2">
    <citation type="submission" date="2015-06" db="UniProtKB">
        <authorList>
            <consortium name="EnsemblMetazoa"/>
        </authorList>
    </citation>
    <scope>IDENTIFICATION</scope>
</reference>
<evidence type="ECO:0000313" key="6">
    <source>
        <dbReference type="EnsemblMetazoa" id="tetur01g06800.1"/>
    </source>
</evidence>
<dbReference type="InterPro" id="IPR051487">
    <property type="entry name" value="Ser/Thr_Proteases_Immune/Dev"/>
</dbReference>
<dbReference type="InterPro" id="IPR033116">
    <property type="entry name" value="TRYPSIN_SER"/>
</dbReference>